<protein>
    <submittedName>
        <fullName evidence="8">Uncharacterized protein</fullName>
    </submittedName>
</protein>
<dbReference type="SUPFAM" id="SSF57997">
    <property type="entry name" value="Tropomyosin"/>
    <property type="match status" value="1"/>
</dbReference>
<proteinExistence type="inferred from homology"/>
<keyword evidence="3" id="KW-0677">Repeat</keyword>
<dbReference type="InterPro" id="IPR001680">
    <property type="entry name" value="WD40_rpt"/>
</dbReference>
<feature type="region of interest" description="Disordered" evidence="7">
    <location>
        <begin position="369"/>
        <end position="394"/>
    </location>
</feature>
<feature type="region of interest" description="Disordered" evidence="7">
    <location>
        <begin position="1016"/>
        <end position="1036"/>
    </location>
</feature>
<feature type="coiled-coil region" evidence="6">
    <location>
        <begin position="781"/>
        <end position="892"/>
    </location>
</feature>
<evidence type="ECO:0000313" key="9">
    <source>
        <dbReference type="Proteomes" id="UP000308199"/>
    </source>
</evidence>
<comment type="similarity">
    <text evidence="1">Belongs to the WD repeat G protein beta family.</text>
</comment>
<evidence type="ECO:0000256" key="3">
    <source>
        <dbReference type="ARBA" id="ARBA00022737"/>
    </source>
</evidence>
<dbReference type="Proteomes" id="UP000308199">
    <property type="component" value="Unassembled WGS sequence"/>
</dbReference>
<dbReference type="InterPro" id="IPR015943">
    <property type="entry name" value="WD40/YVTN_repeat-like_dom_sf"/>
</dbReference>
<feature type="repeat" description="WD" evidence="5">
    <location>
        <begin position="58"/>
        <end position="99"/>
    </location>
</feature>
<evidence type="ECO:0000256" key="4">
    <source>
        <dbReference type="ARBA" id="ARBA00023224"/>
    </source>
</evidence>
<gene>
    <name evidence="8" type="ORF">EW145_g1512</name>
</gene>
<dbReference type="InterPro" id="IPR001632">
    <property type="entry name" value="WD40_G-protein_beta-like"/>
</dbReference>
<evidence type="ECO:0000256" key="2">
    <source>
        <dbReference type="ARBA" id="ARBA00022574"/>
    </source>
</evidence>
<keyword evidence="2 5" id="KW-0853">WD repeat</keyword>
<dbReference type="SMART" id="SM00320">
    <property type="entry name" value="WD40"/>
    <property type="match status" value="6"/>
</dbReference>
<accession>A0A4S4LE76</accession>
<feature type="repeat" description="WD" evidence="5">
    <location>
        <begin position="188"/>
        <end position="229"/>
    </location>
</feature>
<dbReference type="PROSITE" id="PS50082">
    <property type="entry name" value="WD_REPEATS_2"/>
    <property type="match status" value="4"/>
</dbReference>
<dbReference type="CDD" id="cd00200">
    <property type="entry name" value="WD40"/>
    <property type="match status" value="1"/>
</dbReference>
<dbReference type="InterPro" id="IPR016346">
    <property type="entry name" value="G-protein_beta_1-5"/>
</dbReference>
<evidence type="ECO:0000256" key="5">
    <source>
        <dbReference type="PROSITE-ProRule" id="PRU00221"/>
    </source>
</evidence>
<sequence>MSQQQDIQERIAAARREAESLKEKIRARRESSADTSLRAMAAEVEALPRIVMRPRRALKGHLAKIYAMHWAADRRHLVSASQDGKLIVWDAYTTNKVHAIPLRSSWVMTCAYSPSGNFVACGGLDNICSIYNLQSKDAGSVKGARELSAHSGYLSCCRFISDRQIVTSSGDMTCMLWDIEAGVRVLEFSDHTGDVMSLSLGPSQNVFVSGACDATAKLWDIRSGKATQTFSGHESDINAVTFFPNGDAFATGSDDASCRLFDIRADRELNTFTHDNILCGITSVAFSISGRILFGGYDDWTCNVWDTLKGERVGVLTGHENRRLIRRLRTHHYTTFLKHRHTFNMADDERAAKAARAKAMLKKRQQQKKFGAATSSSGIHSPSPPISRAMSPTSSQVNDMINDIGALSSPLAADYNSSAVHELTVQLGSENTKEIDQSNQDTSKLLQDQRQTIDLLVSQKATLAEALERLEGADSKLRIKEIELEGRLRELDGLRADLSRIETERRTISVRLQDVGTQSTLLTTKLREQERECVSIRSEADKLRSQLQEKERRARELEEQIQNDDRVEILETKLKNTQDRAEEIAFQLSKLKQIHDKLKGDCEDLQNELSIKTAAEDNYLRKIADLEIKLYSAEAELSAITSERDTLTTTNTSFASQLEVSHKLAAELELKILQTTSNLATLTRQLDSTQAELRIASRRAEDAEKAQRDLQEEGATLMRSLDEMRPKIVELTSAKLELSEQVELLTRSLDQRDYTISDLEGQLEHAHNIASDTRGEHERLVKERDEERISAETDLAELQRAHSELQNQLDDALASAQELEADRGKQRQAIVRLQEEYNNLLSTEQNHSKETYTLQSDLEERHQAEKDRQRLLDELRSELASKDDEISRLRILSSPSPGSQSLNDEVQGALKQRYEFELSSAQTTIRSLETSVYDAEAQYRLLQKQVATMEDEIIRLRSTTNAQNSQRSRSETESVQRLPPSALIDEKLPHATRHQRHVSLAMLQARMFSEAEVASLHAPSSRERASPKVFPPIQEHPSRISLDSSVQPTRRPQFLDESHIFWCSSCKGDLIVL</sequence>
<evidence type="ECO:0000256" key="6">
    <source>
        <dbReference type="SAM" id="Coils"/>
    </source>
</evidence>
<dbReference type="PRINTS" id="PR00320">
    <property type="entry name" value="GPROTEINBRPT"/>
</dbReference>
<feature type="repeat" description="WD" evidence="5">
    <location>
        <begin position="147"/>
        <end position="187"/>
    </location>
</feature>
<dbReference type="SUPFAM" id="SSF50978">
    <property type="entry name" value="WD40 repeat-like"/>
    <property type="match status" value="1"/>
</dbReference>
<evidence type="ECO:0000313" key="8">
    <source>
        <dbReference type="EMBL" id="THH10152.1"/>
    </source>
</evidence>
<dbReference type="PROSITE" id="PS50294">
    <property type="entry name" value="WD_REPEATS_REGION"/>
    <property type="match status" value="3"/>
</dbReference>
<dbReference type="Gene3D" id="2.130.10.10">
    <property type="entry name" value="YVTN repeat-like/Quinoprotein amine dehydrogenase"/>
    <property type="match status" value="1"/>
</dbReference>
<keyword evidence="4" id="KW-0807">Transducer</keyword>
<feature type="repeat" description="WD" evidence="5">
    <location>
        <begin position="230"/>
        <end position="271"/>
    </location>
</feature>
<dbReference type="AlphaFoldDB" id="A0A4S4LE76"/>
<dbReference type="InterPro" id="IPR020472">
    <property type="entry name" value="WD40_PAC1"/>
</dbReference>
<keyword evidence="6" id="KW-0175">Coiled coil</keyword>
<name>A0A4S4LE76_9AGAM</name>
<dbReference type="Pfam" id="PF25391">
    <property type="entry name" value="WD40_Gbeta"/>
    <property type="match status" value="1"/>
</dbReference>
<reference evidence="8 9" key="1">
    <citation type="submission" date="2019-02" db="EMBL/GenBank/DDBJ databases">
        <title>Genome sequencing of the rare red list fungi Phellinidium pouzarii.</title>
        <authorList>
            <person name="Buettner E."/>
            <person name="Kellner H."/>
        </authorList>
    </citation>
    <scope>NUCLEOTIDE SEQUENCE [LARGE SCALE GENOMIC DNA]</scope>
    <source>
        <strain evidence="8 9">DSM 108285</strain>
    </source>
</reference>
<feature type="region of interest" description="Disordered" evidence="7">
    <location>
        <begin position="957"/>
        <end position="982"/>
    </location>
</feature>
<dbReference type="PRINTS" id="PR00319">
    <property type="entry name" value="GPROTEINB"/>
</dbReference>
<dbReference type="EMBL" id="SGPK01000043">
    <property type="protein sequence ID" value="THH10152.1"/>
    <property type="molecule type" value="Genomic_DNA"/>
</dbReference>
<feature type="coiled-coil region" evidence="6">
    <location>
        <begin position="526"/>
        <end position="713"/>
    </location>
</feature>
<comment type="caution">
    <text evidence="8">The sequence shown here is derived from an EMBL/GenBank/DDBJ whole genome shotgun (WGS) entry which is preliminary data.</text>
</comment>
<dbReference type="InterPro" id="IPR036322">
    <property type="entry name" value="WD40_repeat_dom_sf"/>
</dbReference>
<keyword evidence="9" id="KW-1185">Reference proteome</keyword>
<dbReference type="OrthoDB" id="10255630at2759"/>
<dbReference type="PANTHER" id="PTHR19850">
    <property type="entry name" value="GUANINE NUCLEOTIDE-BINDING PROTEIN BETA G PROTEIN BETA"/>
    <property type="match status" value="1"/>
</dbReference>
<feature type="coiled-coil region" evidence="6">
    <location>
        <begin position="4"/>
        <end position="31"/>
    </location>
</feature>
<feature type="compositionally biased region" description="Polar residues" evidence="7">
    <location>
        <begin position="957"/>
        <end position="967"/>
    </location>
</feature>
<dbReference type="GO" id="GO:0007165">
    <property type="term" value="P:signal transduction"/>
    <property type="evidence" value="ECO:0007669"/>
    <property type="project" value="UniProtKB-KW"/>
</dbReference>
<organism evidence="8 9">
    <name type="scientific">Phellinidium pouzarii</name>
    <dbReference type="NCBI Taxonomy" id="167371"/>
    <lineage>
        <taxon>Eukaryota</taxon>
        <taxon>Fungi</taxon>
        <taxon>Dikarya</taxon>
        <taxon>Basidiomycota</taxon>
        <taxon>Agaricomycotina</taxon>
        <taxon>Agaricomycetes</taxon>
        <taxon>Hymenochaetales</taxon>
        <taxon>Hymenochaetaceae</taxon>
        <taxon>Phellinidium</taxon>
    </lineage>
</organism>
<evidence type="ECO:0000256" key="1">
    <source>
        <dbReference type="ARBA" id="ARBA00009768"/>
    </source>
</evidence>
<evidence type="ECO:0000256" key="7">
    <source>
        <dbReference type="SAM" id="MobiDB-lite"/>
    </source>
</evidence>